<comment type="caution">
    <text evidence="1">The sequence shown here is derived from an EMBL/GenBank/DDBJ whole genome shotgun (WGS) entry which is preliminary data.</text>
</comment>
<accession>A0A921LKM1</accession>
<evidence type="ECO:0000313" key="1">
    <source>
        <dbReference type="EMBL" id="HJG15905.1"/>
    </source>
</evidence>
<proteinExistence type="predicted"/>
<sequence length="60" mass="6926">MIINDKEYFKVHDPQMSEIGWAYKNSKGQIILDNDFERIPSGSSVTLDEDGYTILDYVPK</sequence>
<evidence type="ECO:0000313" key="2">
    <source>
        <dbReference type="Proteomes" id="UP000759256"/>
    </source>
</evidence>
<name>A0A921LKM1_9LACO</name>
<organism evidence="1 2">
    <name type="scientific">Ligilactobacillus salivarius</name>
    <dbReference type="NCBI Taxonomy" id="1624"/>
    <lineage>
        <taxon>Bacteria</taxon>
        <taxon>Bacillati</taxon>
        <taxon>Bacillota</taxon>
        <taxon>Bacilli</taxon>
        <taxon>Lactobacillales</taxon>
        <taxon>Lactobacillaceae</taxon>
        <taxon>Ligilactobacillus</taxon>
    </lineage>
</organism>
<dbReference type="EMBL" id="DYVK01000065">
    <property type="protein sequence ID" value="HJG15905.1"/>
    <property type="molecule type" value="Genomic_DNA"/>
</dbReference>
<evidence type="ECO:0008006" key="3">
    <source>
        <dbReference type="Google" id="ProtNLM"/>
    </source>
</evidence>
<protein>
    <recommendedName>
        <fullName evidence="3">WG repeat-containing protein</fullName>
    </recommendedName>
</protein>
<reference evidence="1" key="1">
    <citation type="journal article" date="2021" name="PeerJ">
        <title>Extensive microbial diversity within the chicken gut microbiome revealed by metagenomics and culture.</title>
        <authorList>
            <person name="Gilroy R."/>
            <person name="Ravi A."/>
            <person name="Getino M."/>
            <person name="Pursley I."/>
            <person name="Horton D.L."/>
            <person name="Alikhan N.F."/>
            <person name="Baker D."/>
            <person name="Gharbi K."/>
            <person name="Hall N."/>
            <person name="Watson M."/>
            <person name="Adriaenssens E.M."/>
            <person name="Foster-Nyarko E."/>
            <person name="Jarju S."/>
            <person name="Secka A."/>
            <person name="Antonio M."/>
            <person name="Oren A."/>
            <person name="Chaudhuri R.R."/>
            <person name="La Ragione R."/>
            <person name="Hildebrand F."/>
            <person name="Pallen M.J."/>
        </authorList>
    </citation>
    <scope>NUCLEOTIDE SEQUENCE</scope>
    <source>
        <strain evidence="1">CHK189-29639</strain>
    </source>
</reference>
<dbReference type="AlphaFoldDB" id="A0A921LKM1"/>
<dbReference type="Proteomes" id="UP000759256">
    <property type="component" value="Unassembled WGS sequence"/>
</dbReference>
<gene>
    <name evidence="1" type="ORF">K8V06_07205</name>
</gene>
<reference evidence="1" key="2">
    <citation type="submission" date="2021-09" db="EMBL/GenBank/DDBJ databases">
        <authorList>
            <person name="Gilroy R."/>
        </authorList>
    </citation>
    <scope>NUCLEOTIDE SEQUENCE</scope>
    <source>
        <strain evidence="1">CHK189-29639</strain>
    </source>
</reference>